<dbReference type="InterPro" id="IPR037294">
    <property type="entry name" value="ABC_BtuC-like"/>
</dbReference>
<keyword evidence="5 8" id="KW-0812">Transmembrane</keyword>
<feature type="transmembrane region" description="Helical" evidence="8">
    <location>
        <begin position="119"/>
        <end position="138"/>
    </location>
</feature>
<dbReference type="SUPFAM" id="SSF81345">
    <property type="entry name" value="ABC transporter involved in vitamin B12 uptake, BtuC"/>
    <property type="match status" value="1"/>
</dbReference>
<feature type="transmembrane region" description="Helical" evidence="8">
    <location>
        <begin position="93"/>
        <end position="113"/>
    </location>
</feature>
<dbReference type="InterPro" id="IPR000522">
    <property type="entry name" value="ABC_transptr_permease_BtuC"/>
</dbReference>
<dbReference type="GO" id="GO:0005886">
    <property type="term" value="C:plasma membrane"/>
    <property type="evidence" value="ECO:0007669"/>
    <property type="project" value="UniProtKB-SubCell"/>
</dbReference>
<dbReference type="Proteomes" id="UP000310597">
    <property type="component" value="Unassembled WGS sequence"/>
</dbReference>
<keyword evidence="3" id="KW-0813">Transport</keyword>
<gene>
    <name evidence="9" type="ORF">FBT96_19665</name>
</gene>
<accession>A0A4U1JKU3</accession>
<dbReference type="RefSeq" id="WP_136909657.1">
    <property type="nucleotide sequence ID" value="NZ_SWJZ01000141.1"/>
</dbReference>
<dbReference type="PANTHER" id="PTHR30472">
    <property type="entry name" value="FERRIC ENTEROBACTIN TRANSPORT SYSTEM PERMEASE PROTEIN"/>
    <property type="match status" value="1"/>
</dbReference>
<organism evidence="9 10">
    <name type="scientific">Rhodobacter capsulatus</name>
    <name type="common">Rhodopseudomonas capsulata</name>
    <dbReference type="NCBI Taxonomy" id="1061"/>
    <lineage>
        <taxon>Bacteria</taxon>
        <taxon>Pseudomonadati</taxon>
        <taxon>Pseudomonadota</taxon>
        <taxon>Alphaproteobacteria</taxon>
        <taxon>Rhodobacterales</taxon>
        <taxon>Rhodobacter group</taxon>
        <taxon>Rhodobacter</taxon>
    </lineage>
</organism>
<dbReference type="GO" id="GO:0033214">
    <property type="term" value="P:siderophore-iron import into cell"/>
    <property type="evidence" value="ECO:0007669"/>
    <property type="project" value="TreeGrafter"/>
</dbReference>
<evidence type="ECO:0000256" key="4">
    <source>
        <dbReference type="ARBA" id="ARBA00022475"/>
    </source>
</evidence>
<dbReference type="AlphaFoldDB" id="A0A4U1JKU3"/>
<keyword evidence="4" id="KW-1003">Cell membrane</keyword>
<dbReference type="OrthoDB" id="9811975at2"/>
<dbReference type="GO" id="GO:0022857">
    <property type="term" value="F:transmembrane transporter activity"/>
    <property type="evidence" value="ECO:0007669"/>
    <property type="project" value="InterPro"/>
</dbReference>
<comment type="subcellular location">
    <subcellularLocation>
        <location evidence="1">Cell membrane</location>
        <topology evidence="1">Multi-pass membrane protein</topology>
    </subcellularLocation>
</comment>
<dbReference type="PANTHER" id="PTHR30472:SF1">
    <property type="entry name" value="FE(3+) DICITRATE TRANSPORT SYSTEM PERMEASE PROTEIN FECC-RELATED"/>
    <property type="match status" value="1"/>
</dbReference>
<comment type="caution">
    <text evidence="9">The sequence shown here is derived from an EMBL/GenBank/DDBJ whole genome shotgun (WGS) entry which is preliminary data.</text>
</comment>
<comment type="similarity">
    <text evidence="2">Belongs to the binding-protein-dependent transport system permease family. FecCD subfamily.</text>
</comment>
<keyword evidence="7 8" id="KW-0472">Membrane</keyword>
<sequence>MQAPRARPRLLLWAALLFLLCTTLASPFIGPREIGLRVTLAALSAFDPGDGAHLLVREQRLPRAVLALVVGAALGAAGALMQTLTRNPLADPGLLGISAGATLAIVCQIAVFGHVEVTAALWAGIAGAALGGAAVFGLGGLARGHDPVRLVLAGAALSIVLLTLTRVITVNAEAAIFDQFRHWAVGSLQGRGWAVLGPTAAVGTAGVFAALALARPLDALALGQEFGQSLGADPRRIWFAAAAVIVVLAGAATAAAGPISFVGLAAPHLARPIAGPAHRPLLLASMLTGAALVAFADLAGRVIGAPGQIDLGIMAGLIGGGIFIALARRLRMGGL</sequence>
<evidence type="ECO:0000256" key="7">
    <source>
        <dbReference type="ARBA" id="ARBA00023136"/>
    </source>
</evidence>
<evidence type="ECO:0000256" key="2">
    <source>
        <dbReference type="ARBA" id="ARBA00007935"/>
    </source>
</evidence>
<dbReference type="EMBL" id="SWJZ01000141">
    <property type="protein sequence ID" value="TKD13418.1"/>
    <property type="molecule type" value="Genomic_DNA"/>
</dbReference>
<dbReference type="Gene3D" id="1.10.3470.10">
    <property type="entry name" value="ABC transporter involved in vitamin B12 uptake, BtuC"/>
    <property type="match status" value="1"/>
</dbReference>
<evidence type="ECO:0000256" key="6">
    <source>
        <dbReference type="ARBA" id="ARBA00022989"/>
    </source>
</evidence>
<reference evidence="9 10" key="1">
    <citation type="submission" date="2019-04" db="EMBL/GenBank/DDBJ databases">
        <title>Draft Whole-Genome sequence of the purple photosynthetic bacterium Rhodobacter capsulatus SP108 with an indigenous class A beta-lactamase.</title>
        <authorList>
            <person name="Robertson S."/>
            <person name="Meyer T.E."/>
            <person name="Kyndt J.A."/>
        </authorList>
    </citation>
    <scope>NUCLEOTIDE SEQUENCE [LARGE SCALE GENOMIC DNA]</scope>
    <source>
        <strain evidence="9 10">SP108</strain>
    </source>
</reference>
<dbReference type="CDD" id="cd06550">
    <property type="entry name" value="TM_ABC_iron-siderophores_like"/>
    <property type="match status" value="1"/>
</dbReference>
<feature type="transmembrane region" description="Helical" evidence="8">
    <location>
        <begin position="311"/>
        <end position="330"/>
    </location>
</feature>
<evidence type="ECO:0000256" key="5">
    <source>
        <dbReference type="ARBA" id="ARBA00022692"/>
    </source>
</evidence>
<feature type="transmembrane region" description="Helical" evidence="8">
    <location>
        <begin position="64"/>
        <end position="81"/>
    </location>
</feature>
<dbReference type="Pfam" id="PF01032">
    <property type="entry name" value="FecCD"/>
    <property type="match status" value="1"/>
</dbReference>
<name>A0A4U1JKU3_RHOCA</name>
<evidence type="ECO:0000256" key="8">
    <source>
        <dbReference type="SAM" id="Phobius"/>
    </source>
</evidence>
<feature type="transmembrane region" description="Helical" evidence="8">
    <location>
        <begin position="192"/>
        <end position="217"/>
    </location>
</feature>
<evidence type="ECO:0000313" key="9">
    <source>
        <dbReference type="EMBL" id="TKD13418.1"/>
    </source>
</evidence>
<keyword evidence="6 8" id="KW-1133">Transmembrane helix</keyword>
<protein>
    <submittedName>
        <fullName evidence="9">Iron ABC transporter permease</fullName>
    </submittedName>
</protein>
<evidence type="ECO:0000313" key="10">
    <source>
        <dbReference type="Proteomes" id="UP000310597"/>
    </source>
</evidence>
<feature type="transmembrane region" description="Helical" evidence="8">
    <location>
        <begin position="237"/>
        <end position="261"/>
    </location>
</feature>
<proteinExistence type="inferred from homology"/>
<evidence type="ECO:0000256" key="3">
    <source>
        <dbReference type="ARBA" id="ARBA00022448"/>
    </source>
</evidence>
<evidence type="ECO:0000256" key="1">
    <source>
        <dbReference type="ARBA" id="ARBA00004651"/>
    </source>
</evidence>
<feature type="transmembrane region" description="Helical" evidence="8">
    <location>
        <begin position="150"/>
        <end position="172"/>
    </location>
</feature>